<sequence length="178" mass="20809">MTTLKGDVLNLRAIEPEDLAFLFAIENNESFWEVSHTQAPFSRFILKQYLENAHLDIYQAKQLRLVIEISTKSEDKKEAIGMIDLFDFNPQHKRAGVGILIHPKYQQKGLAFEALKLLINYCFTHLQLHQLYANITADNKNSIRLFTKHNFKQIGIKKEWIFTNGTYKDEILFQLIHT</sequence>
<dbReference type="Proteomes" id="UP000490060">
    <property type="component" value="Unassembled WGS sequence"/>
</dbReference>
<reference evidence="2 3" key="1">
    <citation type="submission" date="2017-11" db="EMBL/GenBank/DDBJ databases">
        <authorList>
            <person name="Duchaud E."/>
        </authorList>
    </citation>
    <scope>NUCLEOTIDE SEQUENCE [LARGE SCALE GENOMIC DNA]</scope>
    <source>
        <strain evidence="2 3">TNO010</strain>
    </source>
</reference>
<protein>
    <submittedName>
        <fullName evidence="2">Acetyltransferase</fullName>
    </submittedName>
</protein>
<dbReference type="Gene3D" id="3.40.630.30">
    <property type="match status" value="1"/>
</dbReference>
<gene>
    <name evidence="2" type="ORF">TNO010_210043</name>
</gene>
<feature type="domain" description="N-acetyltransferase" evidence="1">
    <location>
        <begin position="9"/>
        <end position="174"/>
    </location>
</feature>
<dbReference type="GO" id="GO:0016747">
    <property type="term" value="F:acyltransferase activity, transferring groups other than amino-acyl groups"/>
    <property type="evidence" value="ECO:0007669"/>
    <property type="project" value="InterPro"/>
</dbReference>
<dbReference type="EMBL" id="OENE01000014">
    <property type="protein sequence ID" value="SOU88550.1"/>
    <property type="molecule type" value="Genomic_DNA"/>
</dbReference>
<dbReference type="Pfam" id="PF13302">
    <property type="entry name" value="Acetyltransf_3"/>
    <property type="match status" value="1"/>
</dbReference>
<dbReference type="RefSeq" id="WP_058885333.1">
    <property type="nucleotide sequence ID" value="NZ_OENE01000014.1"/>
</dbReference>
<organism evidence="2 3">
    <name type="scientific">Tenacibaculum finnmarkense genomovar ulcerans</name>
    <dbReference type="NCBI Taxonomy" id="2781388"/>
    <lineage>
        <taxon>Bacteria</taxon>
        <taxon>Pseudomonadati</taxon>
        <taxon>Bacteroidota</taxon>
        <taxon>Flavobacteriia</taxon>
        <taxon>Flavobacteriales</taxon>
        <taxon>Flavobacteriaceae</taxon>
        <taxon>Tenacibaculum</taxon>
        <taxon>Tenacibaculum finnmarkense</taxon>
    </lineage>
</organism>
<dbReference type="InterPro" id="IPR000182">
    <property type="entry name" value="GNAT_dom"/>
</dbReference>
<dbReference type="PROSITE" id="PS51186">
    <property type="entry name" value="GNAT"/>
    <property type="match status" value="1"/>
</dbReference>
<evidence type="ECO:0000259" key="1">
    <source>
        <dbReference type="PROSITE" id="PS51186"/>
    </source>
</evidence>
<dbReference type="CDD" id="cd04301">
    <property type="entry name" value="NAT_SF"/>
    <property type="match status" value="1"/>
</dbReference>
<dbReference type="SUPFAM" id="SSF55729">
    <property type="entry name" value="Acyl-CoA N-acyltransferases (Nat)"/>
    <property type="match status" value="1"/>
</dbReference>
<dbReference type="PANTHER" id="PTHR43415">
    <property type="entry name" value="SPERMIDINE N(1)-ACETYLTRANSFERASE"/>
    <property type="match status" value="1"/>
</dbReference>
<dbReference type="InterPro" id="IPR016181">
    <property type="entry name" value="Acyl_CoA_acyltransferase"/>
</dbReference>
<evidence type="ECO:0000313" key="3">
    <source>
        <dbReference type="Proteomes" id="UP000490060"/>
    </source>
</evidence>
<dbReference type="AlphaFoldDB" id="A0A2I2M918"/>
<accession>A0A2I2M918</accession>
<name>A0A2I2M918_9FLAO</name>
<keyword evidence="2" id="KW-0808">Transferase</keyword>
<dbReference type="PANTHER" id="PTHR43415:SF3">
    <property type="entry name" value="GNAT-FAMILY ACETYLTRANSFERASE"/>
    <property type="match status" value="1"/>
</dbReference>
<proteinExistence type="predicted"/>
<evidence type="ECO:0000313" key="2">
    <source>
        <dbReference type="EMBL" id="SOU88550.1"/>
    </source>
</evidence>